<evidence type="ECO:0000256" key="11">
    <source>
        <dbReference type="ARBA" id="ARBA00022842"/>
    </source>
</evidence>
<evidence type="ECO:0000256" key="5">
    <source>
        <dbReference type="ARBA" id="ARBA00012180"/>
    </source>
</evidence>
<comment type="function">
    <text evidence="2 12">Endonuclease that specifically degrades the RNA of RNA-DNA hybrids.</text>
</comment>
<name>A0A8J6N7F3_9BACT</name>
<dbReference type="InterPro" id="IPR009027">
    <property type="entry name" value="Ribosomal_bL9/RNase_H1_N"/>
</dbReference>
<keyword evidence="8 12" id="KW-0479">Metal-binding</keyword>
<evidence type="ECO:0000313" key="15">
    <source>
        <dbReference type="EMBL" id="MBC8208034.1"/>
    </source>
</evidence>
<comment type="cofactor">
    <cofactor evidence="12">
        <name>Mg(2+)</name>
        <dbReference type="ChEBI" id="CHEBI:18420"/>
    </cofactor>
    <text evidence="12">Binds 1 Mg(2+) ion per subunit. May bind a second metal ion at a regulatory site, or after substrate binding.</text>
</comment>
<dbReference type="EMBL" id="JACNLK010000026">
    <property type="protein sequence ID" value="MBC8208034.1"/>
    <property type="molecule type" value="Genomic_DNA"/>
</dbReference>
<dbReference type="PANTHER" id="PTHR10642:SF26">
    <property type="entry name" value="RIBONUCLEASE H1"/>
    <property type="match status" value="1"/>
</dbReference>
<keyword evidence="9 12" id="KW-0255">Endonuclease</keyword>
<feature type="binding site" evidence="12">
    <location>
        <position position="100"/>
    </location>
    <ligand>
        <name>Mg(2+)</name>
        <dbReference type="ChEBI" id="CHEBI:18420"/>
        <label>1</label>
    </ligand>
</feature>
<dbReference type="PROSITE" id="PS50879">
    <property type="entry name" value="RNASE_H_1"/>
    <property type="match status" value="1"/>
</dbReference>
<feature type="region of interest" description="Disordered" evidence="13">
    <location>
        <begin position="51"/>
        <end position="90"/>
    </location>
</feature>
<dbReference type="FunFam" id="3.40.970.10:FF:000002">
    <property type="entry name" value="Ribonuclease H"/>
    <property type="match status" value="1"/>
</dbReference>
<feature type="region of interest" description="Disordered" evidence="13">
    <location>
        <begin position="232"/>
        <end position="253"/>
    </location>
</feature>
<dbReference type="InterPro" id="IPR017067">
    <property type="entry name" value="RNase_H1_euk"/>
</dbReference>
<dbReference type="GO" id="GO:0043137">
    <property type="term" value="P:DNA replication, removal of RNA primer"/>
    <property type="evidence" value="ECO:0007669"/>
    <property type="project" value="TreeGrafter"/>
</dbReference>
<dbReference type="InterPro" id="IPR012337">
    <property type="entry name" value="RNaseH-like_sf"/>
</dbReference>
<dbReference type="InterPro" id="IPR022892">
    <property type="entry name" value="RNaseHI"/>
</dbReference>
<comment type="catalytic activity">
    <reaction evidence="1 12">
        <text>Endonucleolytic cleavage to 5'-phosphomonoester.</text>
        <dbReference type="EC" id="3.1.26.4"/>
    </reaction>
</comment>
<evidence type="ECO:0000256" key="6">
    <source>
        <dbReference type="ARBA" id="ARBA00017721"/>
    </source>
</evidence>
<evidence type="ECO:0000256" key="13">
    <source>
        <dbReference type="SAM" id="MobiDB-lite"/>
    </source>
</evidence>
<evidence type="ECO:0000256" key="8">
    <source>
        <dbReference type="ARBA" id="ARBA00022723"/>
    </source>
</evidence>
<dbReference type="AlphaFoldDB" id="A0A8J6N7F3"/>
<feature type="binding site" evidence="12">
    <location>
        <position position="161"/>
    </location>
    <ligand>
        <name>Mg(2+)</name>
        <dbReference type="ChEBI" id="CHEBI:18420"/>
        <label>1</label>
    </ligand>
</feature>
<comment type="subunit">
    <text evidence="4 12">Monomer.</text>
</comment>
<dbReference type="InterPro" id="IPR002156">
    <property type="entry name" value="RNaseH_domain"/>
</dbReference>
<feature type="binding site" evidence="12">
    <location>
        <position position="100"/>
    </location>
    <ligand>
        <name>Mg(2+)</name>
        <dbReference type="ChEBI" id="CHEBI:18420"/>
        <label>2</label>
    </ligand>
</feature>
<keyword evidence="11 12" id="KW-0460">Magnesium</keyword>
<dbReference type="PANTHER" id="PTHR10642">
    <property type="entry name" value="RIBONUCLEASE H1"/>
    <property type="match status" value="1"/>
</dbReference>
<dbReference type="GO" id="GO:0004523">
    <property type="term" value="F:RNA-DNA hybrid ribonuclease activity"/>
    <property type="evidence" value="ECO:0007669"/>
    <property type="project" value="UniProtKB-UniRule"/>
</dbReference>
<keyword evidence="12" id="KW-0963">Cytoplasm</keyword>
<dbReference type="InterPro" id="IPR011320">
    <property type="entry name" value="RNase_H1_N"/>
</dbReference>
<evidence type="ECO:0000313" key="16">
    <source>
        <dbReference type="Proteomes" id="UP000599024"/>
    </source>
</evidence>
<feature type="domain" description="RNase H type-1" evidence="14">
    <location>
        <begin position="91"/>
        <end position="234"/>
    </location>
</feature>
<dbReference type="PIRSF" id="PIRSF036852">
    <property type="entry name" value="Ribonuclease_H1_euk"/>
    <property type="match status" value="1"/>
</dbReference>
<dbReference type="InterPro" id="IPR037056">
    <property type="entry name" value="RNase_H1_N_sf"/>
</dbReference>
<feature type="compositionally biased region" description="Basic and acidic residues" evidence="13">
    <location>
        <begin position="244"/>
        <end position="253"/>
    </location>
</feature>
<organism evidence="15 16">
    <name type="scientific">Candidatus Desulfatifera sulfidica</name>
    <dbReference type="NCBI Taxonomy" id="2841691"/>
    <lineage>
        <taxon>Bacteria</taxon>
        <taxon>Pseudomonadati</taxon>
        <taxon>Thermodesulfobacteriota</taxon>
        <taxon>Desulfobulbia</taxon>
        <taxon>Desulfobulbales</taxon>
        <taxon>Desulfobulbaceae</taxon>
        <taxon>Candidatus Desulfatifera</taxon>
    </lineage>
</organism>
<dbReference type="NCBIfam" id="NF001236">
    <property type="entry name" value="PRK00203.1"/>
    <property type="match status" value="1"/>
</dbReference>
<comment type="caution">
    <text evidence="15">The sequence shown here is derived from an EMBL/GenBank/DDBJ whole genome shotgun (WGS) entry which is preliminary data.</text>
</comment>
<feature type="compositionally biased region" description="Low complexity" evidence="13">
    <location>
        <begin position="56"/>
        <end position="75"/>
    </location>
</feature>
<keyword evidence="10 12" id="KW-0378">Hydrolase</keyword>
<dbReference type="Gene3D" id="3.40.970.10">
    <property type="entry name" value="Ribonuclease H1, N-terminal domain"/>
    <property type="match status" value="1"/>
</dbReference>
<evidence type="ECO:0000256" key="12">
    <source>
        <dbReference type="HAMAP-Rule" id="MF_00042"/>
    </source>
</evidence>
<sequence length="253" mass="27705">MARKKTYAVARGRKTGLFTNWPEAEAQVKGFAGARFKGFSSSREAEEWLQLHKKSGGAAASSSPPTSRPVSKKPVTATTQPRTAGQAPHDDFQGILIYTDGGCSGNPGPGGYGAVIRQQGQETELSGGYRLTTNNRMEMMACIAALRSVKGSREPIMLYSDSSYVVNAITKGWAKSWQRRGWVKSDRKPALNPDLWQELLQLIEALHIDFRWVKGHSGNPLNERCDRLAVTAGKGDNLPPDTAYELHKSQADE</sequence>
<protein>
    <recommendedName>
        <fullName evidence="6 12">Ribonuclease H</fullName>
        <shortName evidence="12">RNase H</shortName>
        <ecNumber evidence="5 12">3.1.26.4</ecNumber>
    </recommendedName>
</protein>
<feature type="binding site" evidence="12">
    <location>
        <position position="138"/>
    </location>
    <ligand>
        <name>Mg(2+)</name>
        <dbReference type="ChEBI" id="CHEBI:18420"/>
        <label>1</label>
    </ligand>
</feature>
<gene>
    <name evidence="12 15" type="primary">rnhA</name>
    <name evidence="15" type="ORF">H8E79_02565</name>
</gene>
<accession>A0A8J6N7F3</accession>
<evidence type="ECO:0000256" key="10">
    <source>
        <dbReference type="ARBA" id="ARBA00022801"/>
    </source>
</evidence>
<evidence type="ECO:0000256" key="3">
    <source>
        <dbReference type="ARBA" id="ARBA00005300"/>
    </source>
</evidence>
<dbReference type="Pfam" id="PF01693">
    <property type="entry name" value="Cauli_VI"/>
    <property type="match status" value="1"/>
</dbReference>
<dbReference type="SUPFAM" id="SSF53098">
    <property type="entry name" value="Ribonuclease H-like"/>
    <property type="match status" value="1"/>
</dbReference>
<proteinExistence type="inferred from homology"/>
<evidence type="ECO:0000256" key="9">
    <source>
        <dbReference type="ARBA" id="ARBA00022759"/>
    </source>
</evidence>
<dbReference type="CDD" id="cd09278">
    <property type="entry name" value="RNase_HI_prokaryote_like"/>
    <property type="match status" value="1"/>
</dbReference>
<dbReference type="GO" id="GO:0005737">
    <property type="term" value="C:cytoplasm"/>
    <property type="evidence" value="ECO:0007669"/>
    <property type="project" value="UniProtKB-SubCell"/>
</dbReference>
<reference evidence="15 16" key="1">
    <citation type="submission" date="2020-08" db="EMBL/GenBank/DDBJ databases">
        <title>Bridging the membrane lipid divide: bacteria of the FCB group superphylum have the potential to synthesize archaeal ether lipids.</title>
        <authorList>
            <person name="Villanueva L."/>
            <person name="Von Meijenfeldt F.A.B."/>
            <person name="Westbye A.B."/>
            <person name="Yadav S."/>
            <person name="Hopmans E.C."/>
            <person name="Dutilh B.E."/>
            <person name="Sinninghe Damste J.S."/>
        </authorList>
    </citation>
    <scope>NUCLEOTIDE SEQUENCE [LARGE SCALE GENOMIC DNA]</scope>
    <source>
        <strain evidence="15">NIOZ-UU81</strain>
    </source>
</reference>
<dbReference type="InterPro" id="IPR036397">
    <property type="entry name" value="RNaseH_sf"/>
</dbReference>
<dbReference type="SUPFAM" id="SSF55658">
    <property type="entry name" value="L9 N-domain-like"/>
    <property type="match status" value="1"/>
</dbReference>
<dbReference type="GO" id="GO:0000287">
    <property type="term" value="F:magnesium ion binding"/>
    <property type="evidence" value="ECO:0007669"/>
    <property type="project" value="UniProtKB-UniRule"/>
</dbReference>
<dbReference type="Gene3D" id="3.30.420.10">
    <property type="entry name" value="Ribonuclease H-like superfamily/Ribonuclease H"/>
    <property type="match status" value="1"/>
</dbReference>
<dbReference type="Proteomes" id="UP000599024">
    <property type="component" value="Unassembled WGS sequence"/>
</dbReference>
<evidence type="ECO:0000256" key="7">
    <source>
        <dbReference type="ARBA" id="ARBA00022722"/>
    </source>
</evidence>
<dbReference type="Pfam" id="PF00075">
    <property type="entry name" value="RNase_H"/>
    <property type="match status" value="1"/>
</dbReference>
<dbReference type="EC" id="3.1.26.4" evidence="5 12"/>
<dbReference type="InterPro" id="IPR050092">
    <property type="entry name" value="RNase_H"/>
</dbReference>
<dbReference type="HAMAP" id="MF_00042">
    <property type="entry name" value="RNase_H"/>
    <property type="match status" value="1"/>
</dbReference>
<evidence type="ECO:0000259" key="14">
    <source>
        <dbReference type="PROSITE" id="PS50879"/>
    </source>
</evidence>
<evidence type="ECO:0000256" key="2">
    <source>
        <dbReference type="ARBA" id="ARBA00004065"/>
    </source>
</evidence>
<keyword evidence="7 12" id="KW-0540">Nuclease</keyword>
<comment type="similarity">
    <text evidence="3 12">Belongs to the RNase H family.</text>
</comment>
<comment type="subcellular location">
    <subcellularLocation>
        <location evidence="12">Cytoplasm</location>
    </subcellularLocation>
</comment>
<feature type="binding site" evidence="12">
    <location>
        <position position="226"/>
    </location>
    <ligand>
        <name>Mg(2+)</name>
        <dbReference type="ChEBI" id="CHEBI:18420"/>
        <label>2</label>
    </ligand>
</feature>
<evidence type="ECO:0000256" key="4">
    <source>
        <dbReference type="ARBA" id="ARBA00011245"/>
    </source>
</evidence>
<dbReference type="GO" id="GO:0003676">
    <property type="term" value="F:nucleic acid binding"/>
    <property type="evidence" value="ECO:0007669"/>
    <property type="project" value="InterPro"/>
</dbReference>
<evidence type="ECO:0000256" key="1">
    <source>
        <dbReference type="ARBA" id="ARBA00000077"/>
    </source>
</evidence>